<evidence type="ECO:0000256" key="3">
    <source>
        <dbReference type="ARBA" id="ARBA00022741"/>
    </source>
</evidence>
<comment type="catalytic activity">
    <reaction evidence="5">
        <text>N(tele)-phospho-L-histidyl/O-phospho-L-threonyl-[pyruvate, phosphate dikinase] + phosphate + H(+) = N(tele)-phospho-L-histidyl/L-threonyl-[pyruvate, phosphate dikinase] + diphosphate</text>
        <dbReference type="Rhea" id="RHEA:43696"/>
        <dbReference type="Rhea" id="RHEA-COMP:10650"/>
        <dbReference type="Rhea" id="RHEA-COMP:10651"/>
        <dbReference type="ChEBI" id="CHEBI:15378"/>
        <dbReference type="ChEBI" id="CHEBI:30013"/>
        <dbReference type="ChEBI" id="CHEBI:33019"/>
        <dbReference type="ChEBI" id="CHEBI:43474"/>
        <dbReference type="ChEBI" id="CHEBI:61977"/>
        <dbReference type="ChEBI" id="CHEBI:83586"/>
        <dbReference type="EC" id="2.7.4.27"/>
    </reaction>
</comment>
<feature type="binding site" evidence="5">
    <location>
        <begin position="149"/>
        <end position="156"/>
    </location>
    <ligand>
        <name>ADP</name>
        <dbReference type="ChEBI" id="CHEBI:456216"/>
    </ligand>
</feature>
<reference evidence="7 9" key="2">
    <citation type="submission" date="2016-11" db="EMBL/GenBank/DDBJ databases">
        <authorList>
            <person name="Varghese N."/>
            <person name="Submissions S."/>
        </authorList>
    </citation>
    <scope>NUCLEOTIDE SEQUENCE [LARGE SCALE GENOMIC DNA]</scope>
    <source>
        <strain evidence="7 9">DSM 7308</strain>
    </source>
</reference>
<dbReference type="EC" id="2.7.4.27" evidence="5"/>
<evidence type="ECO:0000313" key="6">
    <source>
        <dbReference type="EMBL" id="KXZ39696.1"/>
    </source>
</evidence>
<accession>A0A150FQ43</accession>
<gene>
    <name evidence="6" type="ORF">JWYL7_0771</name>
    <name evidence="7" type="ORF">SAMN05661008_00627</name>
</gene>
<evidence type="ECO:0000256" key="2">
    <source>
        <dbReference type="ARBA" id="ARBA00022679"/>
    </source>
</evidence>
<dbReference type="PANTHER" id="PTHR31756">
    <property type="entry name" value="PYRUVATE, PHOSPHATE DIKINASE REGULATORY PROTEIN 1, CHLOROPLASTIC"/>
    <property type="match status" value="1"/>
</dbReference>
<evidence type="ECO:0000313" key="8">
    <source>
        <dbReference type="Proteomes" id="UP000092605"/>
    </source>
</evidence>
<evidence type="ECO:0000313" key="9">
    <source>
        <dbReference type="Proteomes" id="UP000323392"/>
    </source>
</evidence>
<dbReference type="STRING" id="1121328.JWYL7_0771"/>
<comment type="function">
    <text evidence="5">Bifunctional serine/threonine kinase and phosphorylase involved in the regulation of the pyruvate, phosphate dikinase (PPDK) by catalyzing its phosphorylation/dephosphorylation.</text>
</comment>
<keyword evidence="3 5" id="KW-0547">Nucleotide-binding</keyword>
<dbReference type="OrthoDB" id="9782201at2"/>
<comment type="catalytic activity">
    <reaction evidence="5">
        <text>N(tele)-phospho-L-histidyl/L-threonyl-[pyruvate, phosphate dikinase] + ADP = N(tele)-phospho-L-histidyl/O-phospho-L-threonyl-[pyruvate, phosphate dikinase] + AMP + H(+)</text>
        <dbReference type="Rhea" id="RHEA:43692"/>
        <dbReference type="Rhea" id="RHEA-COMP:10650"/>
        <dbReference type="Rhea" id="RHEA-COMP:10651"/>
        <dbReference type="ChEBI" id="CHEBI:15378"/>
        <dbReference type="ChEBI" id="CHEBI:30013"/>
        <dbReference type="ChEBI" id="CHEBI:61977"/>
        <dbReference type="ChEBI" id="CHEBI:83586"/>
        <dbReference type="ChEBI" id="CHEBI:456215"/>
        <dbReference type="ChEBI" id="CHEBI:456216"/>
        <dbReference type="EC" id="2.7.11.32"/>
    </reaction>
</comment>
<dbReference type="EMBL" id="FRBG01000003">
    <property type="protein sequence ID" value="SHK64374.1"/>
    <property type="molecule type" value="Genomic_DNA"/>
</dbReference>
<dbReference type="GO" id="GO:0004674">
    <property type="term" value="F:protein serine/threonine kinase activity"/>
    <property type="evidence" value="ECO:0007669"/>
    <property type="project" value="UniProtKB-UniRule"/>
</dbReference>
<dbReference type="GO" id="GO:0043531">
    <property type="term" value="F:ADP binding"/>
    <property type="evidence" value="ECO:0007669"/>
    <property type="project" value="UniProtKB-UniRule"/>
</dbReference>
<evidence type="ECO:0000256" key="5">
    <source>
        <dbReference type="HAMAP-Rule" id="MF_00921"/>
    </source>
</evidence>
<organism evidence="6 8">
    <name type="scientific">Alkalithermobacter thermoalcaliphilus JW-YL-7 = DSM 7308</name>
    <dbReference type="NCBI Taxonomy" id="1121328"/>
    <lineage>
        <taxon>Bacteria</taxon>
        <taxon>Bacillati</taxon>
        <taxon>Bacillota</taxon>
        <taxon>Clostridia</taxon>
        <taxon>Peptostreptococcales</taxon>
        <taxon>Tepidibacteraceae</taxon>
        <taxon>Alkalithermobacter</taxon>
    </lineage>
</organism>
<dbReference type="Proteomes" id="UP000323392">
    <property type="component" value="Unassembled WGS sequence"/>
</dbReference>
<dbReference type="EMBL" id="LSFY01000001">
    <property type="protein sequence ID" value="KXZ39696.1"/>
    <property type="molecule type" value="Genomic_DNA"/>
</dbReference>
<sequence length="276" mass="31228">MEKLFIYVISDSLGETGEQVAKAVVSQFDIKDYEIRRYPYVLDLEFLKEILNECKNDKAVVVYTLVDSTLSEYVRSFCQKQSIPNVDLVNPLMNAIISKTNLKPLREPGIIRKLDEKYFKRVEAIEFAVKYDDGKDPRGLTKADLVLIGISRTSKTPLSMYLANKNIKVANIPLVPESPLPKELFEIPSNKIIGLTNTPEKLNEIRQERLKVLGLSNTASYASMSRILEEIEYAQQVMKKLGCPVINVATKAIEETAGLILEIMKEQGIELNKDIK</sequence>
<dbReference type="InterPro" id="IPR005177">
    <property type="entry name" value="Kinase-pyrophosphorylase"/>
</dbReference>
<dbReference type="GO" id="GO:0005524">
    <property type="term" value="F:ATP binding"/>
    <property type="evidence" value="ECO:0007669"/>
    <property type="project" value="InterPro"/>
</dbReference>
<keyword evidence="6" id="KW-0670">Pyruvate</keyword>
<protein>
    <recommendedName>
        <fullName evidence="5">Putative pyruvate, phosphate dikinase regulatory protein</fullName>
        <shortName evidence="5">PPDK regulatory protein</shortName>
        <ecNumber evidence="5">2.7.11.32</ecNumber>
        <ecNumber evidence="5">2.7.4.27</ecNumber>
    </recommendedName>
</protein>
<name>A0A150FQ43_CLOPD</name>
<evidence type="ECO:0000256" key="1">
    <source>
        <dbReference type="ARBA" id="ARBA00022527"/>
    </source>
</evidence>
<dbReference type="NCBIfam" id="NF003742">
    <property type="entry name" value="PRK05339.1"/>
    <property type="match status" value="1"/>
</dbReference>
<comment type="caution">
    <text evidence="6">The sequence shown here is derived from an EMBL/GenBank/DDBJ whole genome shotgun (WGS) entry which is preliminary data.</text>
</comment>
<keyword evidence="2 5" id="KW-0808">Transferase</keyword>
<dbReference type="AlphaFoldDB" id="A0A150FQ43"/>
<dbReference type="EC" id="2.7.11.32" evidence="5"/>
<reference evidence="6 8" key="1">
    <citation type="submission" date="2016-02" db="EMBL/GenBank/DDBJ databases">
        <title>Draft genome sequence for Clostridium paradoxum JW-YL-7.</title>
        <authorList>
            <person name="Utturkar S.M."/>
            <person name="Lancaster A."/>
            <person name="Poole F.L."/>
            <person name="Adams M.W."/>
            <person name="Brown S.D."/>
        </authorList>
    </citation>
    <scope>NUCLEOTIDE SEQUENCE [LARGE SCALE GENOMIC DNA]</scope>
    <source>
        <strain evidence="6 8">JW-YL-7</strain>
    </source>
</reference>
<dbReference type="Proteomes" id="UP000092605">
    <property type="component" value="Unassembled WGS sequence"/>
</dbReference>
<dbReference type="Pfam" id="PF03618">
    <property type="entry name" value="Kinase-PPPase"/>
    <property type="match status" value="1"/>
</dbReference>
<evidence type="ECO:0000256" key="4">
    <source>
        <dbReference type="ARBA" id="ARBA00022777"/>
    </source>
</evidence>
<dbReference type="PATRIC" id="fig|1121328.3.peg.777"/>
<keyword evidence="9" id="KW-1185">Reference proteome</keyword>
<evidence type="ECO:0000313" key="7">
    <source>
        <dbReference type="EMBL" id="SHK64374.1"/>
    </source>
</evidence>
<dbReference type="PANTHER" id="PTHR31756:SF3">
    <property type="entry name" value="PYRUVATE, PHOSPHATE DIKINASE REGULATORY PROTEIN 1, CHLOROPLASTIC"/>
    <property type="match status" value="1"/>
</dbReference>
<keyword evidence="4 5" id="KW-0418">Kinase</keyword>
<dbReference type="GO" id="GO:0016776">
    <property type="term" value="F:phosphotransferase activity, phosphate group as acceptor"/>
    <property type="evidence" value="ECO:0007669"/>
    <property type="project" value="UniProtKB-UniRule"/>
</dbReference>
<proteinExistence type="inferred from homology"/>
<comment type="similarity">
    <text evidence="5">Belongs to the pyruvate, phosphate/water dikinase regulatory protein family. PDRP subfamily.</text>
</comment>
<keyword evidence="1 5" id="KW-0723">Serine/threonine-protein kinase</keyword>
<dbReference type="HAMAP" id="MF_00921">
    <property type="entry name" value="PDRP"/>
    <property type="match status" value="1"/>
</dbReference>
<dbReference type="RefSeq" id="WP_066069289.1">
    <property type="nucleotide sequence ID" value="NZ_FRBG01000003.1"/>
</dbReference>
<dbReference type="InterPro" id="IPR026565">
    <property type="entry name" value="PPDK_reg"/>
</dbReference>